<dbReference type="AlphaFoldDB" id="A0A660LCT8"/>
<dbReference type="GO" id="GO:0005886">
    <property type="term" value="C:plasma membrane"/>
    <property type="evidence" value="ECO:0007669"/>
    <property type="project" value="UniProtKB-SubCell"/>
</dbReference>
<dbReference type="PIRSF" id="PIRSF004862">
    <property type="entry name" value="FliF"/>
    <property type="match status" value="1"/>
</dbReference>
<evidence type="ECO:0000313" key="13">
    <source>
        <dbReference type="EMBL" id="RKQ92399.1"/>
    </source>
</evidence>
<accession>A0A660LCT8</accession>
<keyword evidence="13" id="KW-0282">Flagellum</keyword>
<dbReference type="NCBIfam" id="TIGR00206">
    <property type="entry name" value="fliF"/>
    <property type="match status" value="1"/>
</dbReference>
<dbReference type="PANTHER" id="PTHR30046:SF0">
    <property type="entry name" value="FLAGELLAR M-RING PROTEIN"/>
    <property type="match status" value="1"/>
</dbReference>
<dbReference type="PRINTS" id="PR01009">
    <property type="entry name" value="FLGMRINGFLIF"/>
</dbReference>
<evidence type="ECO:0000313" key="14">
    <source>
        <dbReference type="Proteomes" id="UP000278962"/>
    </source>
</evidence>
<dbReference type="Pfam" id="PF08345">
    <property type="entry name" value="YscJ_FliF_C"/>
    <property type="match status" value="1"/>
</dbReference>
<dbReference type="GO" id="GO:0003774">
    <property type="term" value="F:cytoskeletal motor activity"/>
    <property type="evidence" value="ECO:0007669"/>
    <property type="project" value="InterPro"/>
</dbReference>
<dbReference type="EMBL" id="RBIL01000001">
    <property type="protein sequence ID" value="RKQ92399.1"/>
    <property type="molecule type" value="Genomic_DNA"/>
</dbReference>
<keyword evidence="7 10" id="KW-0472">Membrane</keyword>
<dbReference type="InterPro" id="IPR000067">
    <property type="entry name" value="FlgMring_FliF"/>
</dbReference>
<dbReference type="OrthoDB" id="9807026at2"/>
<keyword evidence="14" id="KW-1185">Reference proteome</keyword>
<dbReference type="RefSeq" id="WP_121250097.1">
    <property type="nucleotide sequence ID" value="NZ_RBIL01000001.1"/>
</dbReference>
<dbReference type="InterPro" id="IPR043427">
    <property type="entry name" value="YscJ/FliF"/>
</dbReference>
<keyword evidence="13" id="KW-0966">Cell projection</keyword>
<dbReference type="InterPro" id="IPR045851">
    <property type="entry name" value="AMP-bd_C_sf"/>
</dbReference>
<comment type="function">
    <text evidence="9">The M ring may be actively involved in energy transduction.</text>
</comment>
<dbReference type="GO" id="GO:0009431">
    <property type="term" value="C:bacterial-type flagellum basal body, MS ring"/>
    <property type="evidence" value="ECO:0007669"/>
    <property type="project" value="InterPro"/>
</dbReference>
<name>A0A660LCT8_9ACTN</name>
<keyword evidence="4" id="KW-1003">Cell membrane</keyword>
<proteinExistence type="inferred from homology"/>
<evidence type="ECO:0000256" key="8">
    <source>
        <dbReference type="ARBA" id="ARBA00023143"/>
    </source>
</evidence>
<evidence type="ECO:0000259" key="11">
    <source>
        <dbReference type="Pfam" id="PF01514"/>
    </source>
</evidence>
<organism evidence="13 14">
    <name type="scientific">Solirubrobacter pauli</name>
    <dbReference type="NCBI Taxonomy" id="166793"/>
    <lineage>
        <taxon>Bacteria</taxon>
        <taxon>Bacillati</taxon>
        <taxon>Actinomycetota</taxon>
        <taxon>Thermoleophilia</taxon>
        <taxon>Solirubrobacterales</taxon>
        <taxon>Solirubrobacteraceae</taxon>
        <taxon>Solirubrobacter</taxon>
    </lineage>
</organism>
<dbReference type="Proteomes" id="UP000278962">
    <property type="component" value="Unassembled WGS sequence"/>
</dbReference>
<evidence type="ECO:0000256" key="2">
    <source>
        <dbReference type="ARBA" id="ARBA00004651"/>
    </source>
</evidence>
<feature type="transmembrane region" description="Helical" evidence="10">
    <location>
        <begin position="17"/>
        <end position="37"/>
    </location>
</feature>
<feature type="transmembrane region" description="Helical" evidence="10">
    <location>
        <begin position="413"/>
        <end position="432"/>
    </location>
</feature>
<keyword evidence="6 10" id="KW-1133">Transmembrane helix</keyword>
<evidence type="ECO:0000256" key="4">
    <source>
        <dbReference type="ARBA" id="ARBA00022475"/>
    </source>
</evidence>
<dbReference type="InterPro" id="IPR013556">
    <property type="entry name" value="Flag_M-ring_C"/>
</dbReference>
<comment type="caution">
    <text evidence="13">The sequence shown here is derived from an EMBL/GenBank/DDBJ whole genome shotgun (WGS) entry which is preliminary data.</text>
</comment>
<dbReference type="InterPro" id="IPR006182">
    <property type="entry name" value="FliF_N_dom"/>
</dbReference>
<protein>
    <recommendedName>
        <fullName evidence="9">Flagellar M-ring protein</fullName>
    </recommendedName>
</protein>
<evidence type="ECO:0000256" key="5">
    <source>
        <dbReference type="ARBA" id="ARBA00022692"/>
    </source>
</evidence>
<dbReference type="Pfam" id="PF01514">
    <property type="entry name" value="YscJ_FliF"/>
    <property type="match status" value="1"/>
</dbReference>
<gene>
    <name evidence="13" type="ORF">C8N24_2245</name>
</gene>
<keyword evidence="8 9" id="KW-0975">Bacterial flagellum</keyword>
<feature type="domain" description="Flagellar M-ring N-terminal" evidence="11">
    <location>
        <begin position="38"/>
        <end position="214"/>
    </location>
</feature>
<dbReference type="PANTHER" id="PTHR30046">
    <property type="entry name" value="FLAGELLAR M-RING PROTEIN"/>
    <property type="match status" value="1"/>
</dbReference>
<reference evidence="13 14" key="1">
    <citation type="submission" date="2018-10" db="EMBL/GenBank/DDBJ databases">
        <title>Genomic Encyclopedia of Archaeal and Bacterial Type Strains, Phase II (KMG-II): from individual species to whole genera.</title>
        <authorList>
            <person name="Goeker M."/>
        </authorList>
    </citation>
    <scope>NUCLEOTIDE SEQUENCE [LARGE SCALE GENOMIC DNA]</scope>
    <source>
        <strain evidence="13 14">DSM 14954</strain>
    </source>
</reference>
<evidence type="ECO:0000256" key="3">
    <source>
        <dbReference type="ARBA" id="ARBA00007971"/>
    </source>
</evidence>
<evidence type="ECO:0000256" key="6">
    <source>
        <dbReference type="ARBA" id="ARBA00022989"/>
    </source>
</evidence>
<keyword evidence="5 10" id="KW-0812">Transmembrane</keyword>
<comment type="similarity">
    <text evidence="3 9">Belongs to the FliF family.</text>
</comment>
<feature type="domain" description="Flagellar M-ring C-terminal" evidence="12">
    <location>
        <begin position="247"/>
        <end position="398"/>
    </location>
</feature>
<dbReference type="Gene3D" id="3.30.300.30">
    <property type="match status" value="1"/>
</dbReference>
<evidence type="ECO:0000259" key="12">
    <source>
        <dbReference type="Pfam" id="PF08345"/>
    </source>
</evidence>
<dbReference type="GO" id="GO:0071973">
    <property type="term" value="P:bacterial-type flagellum-dependent cell motility"/>
    <property type="evidence" value="ECO:0007669"/>
    <property type="project" value="InterPro"/>
</dbReference>
<evidence type="ECO:0000256" key="7">
    <source>
        <dbReference type="ARBA" id="ARBA00023136"/>
    </source>
</evidence>
<comment type="subcellular location">
    <subcellularLocation>
        <location evidence="1 9">Bacterial flagellum basal body</location>
    </subcellularLocation>
    <subcellularLocation>
        <location evidence="2">Cell membrane</location>
        <topology evidence="2">Multi-pass membrane protein</topology>
    </subcellularLocation>
</comment>
<keyword evidence="13" id="KW-0969">Cilium</keyword>
<evidence type="ECO:0000256" key="10">
    <source>
        <dbReference type="SAM" id="Phobius"/>
    </source>
</evidence>
<evidence type="ECO:0000256" key="1">
    <source>
        <dbReference type="ARBA" id="ARBA00004117"/>
    </source>
</evidence>
<sequence>MPPFIQNILALPAKTKAILGVSAFAILAIAFLLLKIATAPAYSTIASGLDPAQTGKITAALDEQGIAYELQNNGTALAVQKASMAQARIALASQGVGTTGGGGSDEGYTLLDQSKLGASQFQQQVTYQRALEGEIGKTLASVQGVSNPQVQVVMPQDDLFQDEASAATASVQLGNTADTLEPGAVRGMAQTVASSVKGLKSANVTITDSTGTILWPSDEAGATGSGTKQAAEARFARQKEAAINAMLAQTLGPNKAKVTVNADLNVDDTTEESETYGGQSTPLTETIESEKMEGANAAGAGGTAGTGRNVPTYSDNGNNGAGAGGNYENKKQTTVNGVNKKVTKTKKAPGEVNKMNVALILDKSVPADVATALKNTVATAAGVDTQRGDTITSTQFAFAKAETPKAGPVPTTLLGPLKWVGLGLAALLFLFFMTRGMRKRENENLTPAWLTEISEPVSLAQLEAGAGQNFTLDNASTAMLPPRAPDASMHQLDQLMEREPERVAAQVKAWMAED</sequence>
<evidence type="ECO:0000256" key="9">
    <source>
        <dbReference type="PIRNR" id="PIRNR004862"/>
    </source>
</evidence>